<dbReference type="AlphaFoldDB" id="A0A640VUB5"/>
<protein>
    <recommendedName>
        <fullName evidence="4">Lipoprotein</fullName>
    </recommendedName>
</protein>
<keyword evidence="3" id="KW-1185">Reference proteome</keyword>
<feature type="signal peptide" evidence="1">
    <location>
        <begin position="1"/>
        <end position="21"/>
    </location>
</feature>
<dbReference type="Proteomes" id="UP000436522">
    <property type="component" value="Unassembled WGS sequence"/>
</dbReference>
<accession>A0A640VUB5</accession>
<gene>
    <name evidence="2" type="ORF">So717_24440</name>
</gene>
<comment type="caution">
    <text evidence="2">The sequence shown here is derived from an EMBL/GenBank/DDBJ whole genome shotgun (WGS) entry which is preliminary data.</text>
</comment>
<evidence type="ECO:0008006" key="4">
    <source>
        <dbReference type="Google" id="ProtNLM"/>
    </source>
</evidence>
<name>A0A640VUB5_9RHOB</name>
<reference evidence="2 3" key="1">
    <citation type="submission" date="2019-12" db="EMBL/GenBank/DDBJ databases">
        <title>Roseobacter cerasinus sp. nov., isolated from seawater around aquaculture.</title>
        <authorList>
            <person name="Muramatsu S."/>
            <person name="Takabe Y."/>
            <person name="Mori K."/>
            <person name="Takaichi S."/>
            <person name="Hanada S."/>
        </authorList>
    </citation>
    <scope>NUCLEOTIDE SEQUENCE [LARGE SCALE GENOMIC DNA]</scope>
    <source>
        <strain evidence="2 3">AI77</strain>
    </source>
</reference>
<evidence type="ECO:0000313" key="3">
    <source>
        <dbReference type="Proteomes" id="UP000436522"/>
    </source>
</evidence>
<keyword evidence="1" id="KW-0732">Signal</keyword>
<proteinExistence type="predicted"/>
<evidence type="ECO:0000313" key="2">
    <source>
        <dbReference type="EMBL" id="GFE50691.1"/>
    </source>
</evidence>
<dbReference type="RefSeq" id="WP_159977686.1">
    <property type="nucleotide sequence ID" value="NZ_BLIV01000004.1"/>
</dbReference>
<dbReference type="PROSITE" id="PS51257">
    <property type="entry name" value="PROKAR_LIPOPROTEIN"/>
    <property type="match status" value="1"/>
</dbReference>
<dbReference type="OrthoDB" id="7638956at2"/>
<sequence length="301" mass="31252">MRYLGACLASALLSGCGVVEAVQTSKAFELVGLAPDEPCVVTAREGRRLAGAYLRQPVASGGGDVFFVTGKPSKAGVPKNLKFNDLTVRRVRPTEDGQLEGWRSSEAVPIPGLGSDGNLPAAYTLSYEADGISFAGPAVIGPSPAGFEIPTTGRVIYEGTAQLTLTASAEAEKTVAQAKFIMDIGYGSQQAQLSIDASGAGLPFDGVTWSRLGICGTRIVSSGQGQVFFVQPDGAREAPFQNGRETTPIRAVLESSQFARAERPGTPDSFGGTFIIAGDTGTLTGVFLATQAKTEVNTDPL</sequence>
<organism evidence="2 3">
    <name type="scientific">Roseobacter cerasinus</name>
    <dbReference type="NCBI Taxonomy" id="2602289"/>
    <lineage>
        <taxon>Bacteria</taxon>
        <taxon>Pseudomonadati</taxon>
        <taxon>Pseudomonadota</taxon>
        <taxon>Alphaproteobacteria</taxon>
        <taxon>Rhodobacterales</taxon>
        <taxon>Roseobacteraceae</taxon>
        <taxon>Roseobacter</taxon>
    </lineage>
</organism>
<dbReference type="EMBL" id="BLIV01000004">
    <property type="protein sequence ID" value="GFE50691.1"/>
    <property type="molecule type" value="Genomic_DNA"/>
</dbReference>
<feature type="chain" id="PRO_5024817215" description="Lipoprotein" evidence="1">
    <location>
        <begin position="22"/>
        <end position="301"/>
    </location>
</feature>
<evidence type="ECO:0000256" key="1">
    <source>
        <dbReference type="SAM" id="SignalP"/>
    </source>
</evidence>